<evidence type="ECO:0000256" key="4">
    <source>
        <dbReference type="PIRSR" id="PIRSR606689-2"/>
    </source>
</evidence>
<organism evidence="6 7">
    <name type="scientific">Lachancea thermotolerans (strain ATCC 56472 / CBS 6340 / NRRL Y-8284)</name>
    <name type="common">Yeast</name>
    <name type="synonym">Kluyveromyces thermotolerans</name>
    <dbReference type="NCBI Taxonomy" id="559295"/>
    <lineage>
        <taxon>Eukaryota</taxon>
        <taxon>Fungi</taxon>
        <taxon>Dikarya</taxon>
        <taxon>Ascomycota</taxon>
        <taxon>Saccharomycotina</taxon>
        <taxon>Saccharomycetes</taxon>
        <taxon>Saccharomycetales</taxon>
        <taxon>Saccharomycetaceae</taxon>
        <taxon>Lachancea</taxon>
    </lineage>
</organism>
<dbReference type="Proteomes" id="UP000002036">
    <property type="component" value="Chromosome E"/>
</dbReference>
<dbReference type="InterPro" id="IPR024156">
    <property type="entry name" value="Small_GTPase_ARF"/>
</dbReference>
<feature type="binding site" evidence="4">
    <location>
        <position position="77"/>
    </location>
    <ligand>
        <name>Mg(2+)</name>
        <dbReference type="ChEBI" id="CHEBI:18420"/>
    </ligand>
</feature>
<feature type="binding site" evidence="4">
    <location>
        <position position="54"/>
    </location>
    <ligand>
        <name>Mg(2+)</name>
        <dbReference type="ChEBI" id="CHEBI:18420"/>
    </ligand>
</feature>
<dbReference type="InterPro" id="IPR027417">
    <property type="entry name" value="P-loop_NTPase"/>
</dbReference>
<dbReference type="EMBL" id="CU928169">
    <property type="protein sequence ID" value="CAR23546.1"/>
    <property type="molecule type" value="Genomic_DNA"/>
</dbReference>
<feature type="binding site" evidence="3">
    <location>
        <begin position="47"/>
        <end position="54"/>
    </location>
    <ligand>
        <name>GTP</name>
        <dbReference type="ChEBI" id="CHEBI:37565"/>
    </ligand>
</feature>
<feature type="binding site" evidence="3">
    <location>
        <begin position="155"/>
        <end position="158"/>
    </location>
    <ligand>
        <name>GTP</name>
        <dbReference type="ChEBI" id="CHEBI:37565"/>
    </ligand>
</feature>
<reference evidence="6 7" key="1">
    <citation type="journal article" date="2009" name="Genome Res.">
        <title>Comparative genomics of protoploid Saccharomycetaceae.</title>
        <authorList>
            <consortium name="The Genolevures Consortium"/>
            <person name="Souciet J.-L."/>
            <person name="Dujon B."/>
            <person name="Gaillardin C."/>
            <person name="Johnston M."/>
            <person name="Baret P.V."/>
            <person name="Cliften P."/>
            <person name="Sherman D.J."/>
            <person name="Weissenbach J."/>
            <person name="Westhof E."/>
            <person name="Wincker P."/>
            <person name="Jubin C."/>
            <person name="Poulain J."/>
            <person name="Barbe V."/>
            <person name="Segurens B."/>
            <person name="Artiguenave F."/>
            <person name="Anthouard V."/>
            <person name="Vacherie B."/>
            <person name="Val M.-E."/>
            <person name="Fulton R.S."/>
            <person name="Minx P."/>
            <person name="Wilson R."/>
            <person name="Durrens P."/>
            <person name="Jean G."/>
            <person name="Marck C."/>
            <person name="Martin T."/>
            <person name="Nikolski M."/>
            <person name="Rolland T."/>
            <person name="Seret M.-L."/>
            <person name="Casaregola S."/>
            <person name="Despons L."/>
            <person name="Fairhead C."/>
            <person name="Fischer G."/>
            <person name="Lafontaine I."/>
            <person name="Leh V."/>
            <person name="Lemaire M."/>
            <person name="de Montigny J."/>
            <person name="Neuveglise C."/>
            <person name="Thierry A."/>
            <person name="Blanc-Lenfle I."/>
            <person name="Bleykasten C."/>
            <person name="Diffels J."/>
            <person name="Fritsch E."/>
            <person name="Frangeul L."/>
            <person name="Goeffon A."/>
            <person name="Jauniaux N."/>
            <person name="Kachouri-Lafond R."/>
            <person name="Payen C."/>
            <person name="Potier S."/>
            <person name="Pribylova L."/>
            <person name="Ozanne C."/>
            <person name="Richard G.-F."/>
            <person name="Sacerdot C."/>
            <person name="Straub M.-L."/>
            <person name="Talla E."/>
        </authorList>
    </citation>
    <scope>NUCLEOTIDE SEQUENCE [LARGE SCALE GENOMIC DNA]</scope>
    <source>
        <strain evidence="7">ATCC 56472 / CBS 6340 / NRRL Y-8284</strain>
    </source>
</reference>
<dbReference type="Pfam" id="PF00025">
    <property type="entry name" value="Arf"/>
    <property type="match status" value="1"/>
</dbReference>
<feature type="binding site" evidence="3">
    <location>
        <position position="99"/>
    </location>
    <ligand>
        <name>GTP</name>
        <dbReference type="ChEBI" id="CHEBI:37565"/>
    </ligand>
</feature>
<dbReference type="GO" id="GO:0003924">
    <property type="term" value="F:GTPase activity"/>
    <property type="evidence" value="ECO:0007669"/>
    <property type="project" value="InterPro"/>
</dbReference>
<dbReference type="InterPro" id="IPR006689">
    <property type="entry name" value="Small_GTPase_ARF/SAR"/>
</dbReference>
<dbReference type="SMART" id="SM00177">
    <property type="entry name" value="ARF"/>
    <property type="match status" value="1"/>
</dbReference>
<dbReference type="OrthoDB" id="414781at2759"/>
<dbReference type="FunFam" id="3.40.50.300:FF:001317">
    <property type="entry name" value="Putative ADP-ribosylation factor"/>
    <property type="match status" value="1"/>
</dbReference>
<keyword evidence="7" id="KW-1185">Reference proteome</keyword>
<dbReference type="InterPro" id="IPR005225">
    <property type="entry name" value="Small_GTP-bd"/>
</dbReference>
<accession>C5DID5</accession>
<keyword evidence="4" id="KW-0479">Metal-binding</keyword>
<dbReference type="PROSITE" id="PS51417">
    <property type="entry name" value="ARF"/>
    <property type="match status" value="1"/>
</dbReference>
<dbReference type="GeneID" id="8292150"/>
<dbReference type="SMART" id="SM00175">
    <property type="entry name" value="RAB"/>
    <property type="match status" value="1"/>
</dbReference>
<dbReference type="HOGENOM" id="CLU_040729_7_2_1"/>
<dbReference type="PANTHER" id="PTHR45909:SF1">
    <property type="entry name" value="ADP-RIBOSYLATION FACTOR-RELATED PROTEIN 1"/>
    <property type="match status" value="1"/>
</dbReference>
<dbReference type="GO" id="GO:0005794">
    <property type="term" value="C:Golgi apparatus"/>
    <property type="evidence" value="ECO:0007669"/>
    <property type="project" value="TreeGrafter"/>
</dbReference>
<evidence type="ECO:0000256" key="2">
    <source>
        <dbReference type="ARBA" id="ARBA00023134"/>
    </source>
</evidence>
<keyword evidence="2 3" id="KW-0342">GTP-binding</keyword>
<name>C5DID5_LACTC</name>
<evidence type="ECO:0000256" key="1">
    <source>
        <dbReference type="ARBA" id="ARBA00022741"/>
    </source>
</evidence>
<gene>
    <name evidence="6" type="ordered locus">KLTH0E11660g</name>
</gene>
<evidence type="ECO:0000313" key="6">
    <source>
        <dbReference type="EMBL" id="CAR23546.1"/>
    </source>
</evidence>
<dbReference type="PRINTS" id="PR00328">
    <property type="entry name" value="SAR1GTPBP"/>
</dbReference>
<dbReference type="FunCoup" id="C5DID5">
    <property type="interactions" value="764"/>
</dbReference>
<dbReference type="STRING" id="559295.C5DID5"/>
<dbReference type="GO" id="GO:0034067">
    <property type="term" value="P:protein localization to Golgi apparatus"/>
    <property type="evidence" value="ECO:0007669"/>
    <property type="project" value="TreeGrafter"/>
</dbReference>
<dbReference type="Gene3D" id="3.40.50.300">
    <property type="entry name" value="P-loop containing nucleotide triphosphate hydrolases"/>
    <property type="match status" value="1"/>
</dbReference>
<protein>
    <submittedName>
        <fullName evidence="6">KLTH0E11660p</fullName>
    </submittedName>
</protein>
<dbReference type="GO" id="GO:0043001">
    <property type="term" value="P:Golgi to plasma membrane protein transport"/>
    <property type="evidence" value="ECO:0007669"/>
    <property type="project" value="TreeGrafter"/>
</dbReference>
<dbReference type="GO" id="GO:0006886">
    <property type="term" value="P:intracellular protein transport"/>
    <property type="evidence" value="ECO:0007669"/>
    <property type="project" value="TreeGrafter"/>
</dbReference>
<dbReference type="KEGG" id="lth:KLTH0E11660g"/>
<dbReference type="SMART" id="SM00173">
    <property type="entry name" value="RAS"/>
    <property type="match status" value="1"/>
</dbReference>
<dbReference type="GO" id="GO:0005525">
    <property type="term" value="F:GTP binding"/>
    <property type="evidence" value="ECO:0007669"/>
    <property type="project" value="UniProtKB-KW"/>
</dbReference>
<evidence type="ECO:0000256" key="3">
    <source>
        <dbReference type="PIRSR" id="PIRSR606689-1"/>
    </source>
</evidence>
<dbReference type="NCBIfam" id="TIGR00231">
    <property type="entry name" value="small_GTP"/>
    <property type="match status" value="1"/>
</dbReference>
<evidence type="ECO:0000313" key="7">
    <source>
        <dbReference type="Proteomes" id="UP000002036"/>
    </source>
</evidence>
<dbReference type="RefSeq" id="XP_002553983.1">
    <property type="nucleotide sequence ID" value="XM_002553937.1"/>
</dbReference>
<dbReference type="GO" id="GO:0046872">
    <property type="term" value="F:metal ion binding"/>
    <property type="evidence" value="ECO:0007669"/>
    <property type="project" value="UniProtKB-KW"/>
</dbReference>
<dbReference type="eggNOG" id="KOG0076">
    <property type="taxonomic scope" value="Eukaryota"/>
</dbReference>
<dbReference type="OMA" id="HGFYKYM"/>
<dbReference type="PROSITE" id="PS51419">
    <property type="entry name" value="RAB"/>
    <property type="match status" value="1"/>
</dbReference>
<evidence type="ECO:0000256" key="5">
    <source>
        <dbReference type="RuleBase" id="RU003925"/>
    </source>
</evidence>
<dbReference type="AlphaFoldDB" id="C5DID5"/>
<keyword evidence="4" id="KW-0460">Magnesium</keyword>
<proteinExistence type="inferred from homology"/>
<keyword evidence="1 3" id="KW-0547">Nucleotide-binding</keyword>
<dbReference type="InParanoid" id="C5DID5"/>
<dbReference type="CDD" id="cd04160">
    <property type="entry name" value="Arfrp1"/>
    <property type="match status" value="1"/>
</dbReference>
<dbReference type="SMART" id="SM00178">
    <property type="entry name" value="SAR"/>
    <property type="match status" value="1"/>
</dbReference>
<sequence length="220" mass="25318">MHRELLTNTKLHPDKTNKTNRQAMFHLAKGLYANWNRREQYSILILGLDNAGKTTFLEMLKKEYSKGSKSPEKITPTVGQNVATIPVNNCLLKFWDVGGQETLRSLWPEYYAQAHGIIFVIDSADRERLEECCRTLKTVVTDEEVEGIPVLMLANKQDREDRMEVQDIKEVFNKIAEHLGARDSRVLPISALNKEGVKEAAEWILVRLRRNKANKPPQYK</sequence>
<dbReference type="PANTHER" id="PTHR45909">
    <property type="entry name" value="ADP-RIBOSYLATION FACTOR-RELATED PROTEIN 1"/>
    <property type="match status" value="1"/>
</dbReference>
<comment type="similarity">
    <text evidence="5">Belongs to the small GTPase superfamily. Arf family.</text>
</comment>
<dbReference type="SUPFAM" id="SSF52540">
    <property type="entry name" value="P-loop containing nucleoside triphosphate hydrolases"/>
    <property type="match status" value="1"/>
</dbReference>